<evidence type="ECO:0000313" key="2">
    <source>
        <dbReference type="Proteomes" id="UP000032361"/>
    </source>
</evidence>
<dbReference type="EMBL" id="JTDV01000013">
    <property type="protein sequence ID" value="KJD31819.1"/>
    <property type="molecule type" value="Genomic_DNA"/>
</dbReference>
<accession>A0A0D7VYG3</accession>
<protein>
    <recommendedName>
        <fullName evidence="3">Type IX secretion system membrane protein PorP/SprF</fullName>
    </recommendedName>
</protein>
<name>A0A0D7VYG3_9FLAO</name>
<dbReference type="Proteomes" id="UP000032361">
    <property type="component" value="Unassembled WGS sequence"/>
</dbReference>
<sequence length="295" mass="32632">MAFVCIFTNLNAQQSPLFSEYNYNPFIINSAYAGLGGSTEIVLGNNGFFNDFDGSPRTLSLSGHGNLNNEKLAIGGGIVRDEIGVTKSTSVFAAFSYKIFFDFRNDRPYWQHYTQNVLSFGLTAGLQQFQDNLTELNILNDPSFAEDVNASIPTIGLSFLYNHASFYVGISAPNIMGDKLASEQNIRLSSPAYGYLGYRFFSNKYDNIMIKPNILIKYEKGAPIQIDFNVAVSVKNKFEVGGGYRTSSSFNLLAGLYLGKHLRFIYNYNIATNNSPLGNSHGISLNLKFGEGYSL</sequence>
<evidence type="ECO:0000313" key="1">
    <source>
        <dbReference type="EMBL" id="KJD31819.1"/>
    </source>
</evidence>
<evidence type="ECO:0008006" key="3">
    <source>
        <dbReference type="Google" id="ProtNLM"/>
    </source>
</evidence>
<dbReference type="AlphaFoldDB" id="A0A0D7VYG3"/>
<dbReference type="NCBIfam" id="TIGR03519">
    <property type="entry name" value="T9SS_PorP_fam"/>
    <property type="match status" value="1"/>
</dbReference>
<comment type="caution">
    <text evidence="1">The sequence shown here is derived from an EMBL/GenBank/DDBJ whole genome shotgun (WGS) entry which is preliminary data.</text>
</comment>
<dbReference type="STRING" id="1382798.PK35_12900"/>
<organism evidence="1 2">
    <name type="scientific">Neotamlana nanhaiensis</name>
    <dbReference type="NCBI Taxonomy" id="1382798"/>
    <lineage>
        <taxon>Bacteria</taxon>
        <taxon>Pseudomonadati</taxon>
        <taxon>Bacteroidota</taxon>
        <taxon>Flavobacteriia</taxon>
        <taxon>Flavobacteriales</taxon>
        <taxon>Flavobacteriaceae</taxon>
        <taxon>Neotamlana</taxon>
    </lineage>
</organism>
<dbReference type="PATRIC" id="fig|1382798.3.peg.1141"/>
<gene>
    <name evidence="1" type="ORF">PK35_12900</name>
</gene>
<dbReference type="InterPro" id="IPR019861">
    <property type="entry name" value="PorP/SprF_Bacteroidetes"/>
</dbReference>
<reference evidence="1 2" key="1">
    <citation type="journal article" date="2015" name="Antonie Van Leeuwenhoek">
        <title>Tamlana nanhaiensis sp. nov., isolated from surface seawater collected from the South China Sea.</title>
        <authorList>
            <person name="Liu X."/>
            <person name="Lai Q."/>
            <person name="Du Y."/>
            <person name="Li G."/>
            <person name="Sun F."/>
            <person name="Shao Z."/>
        </authorList>
    </citation>
    <scope>NUCLEOTIDE SEQUENCE [LARGE SCALE GENOMIC DNA]</scope>
    <source>
        <strain evidence="1 2">FHC16</strain>
    </source>
</reference>
<proteinExistence type="predicted"/>
<dbReference type="Pfam" id="PF11751">
    <property type="entry name" value="PorP_SprF"/>
    <property type="match status" value="1"/>
</dbReference>
<keyword evidence="2" id="KW-1185">Reference proteome</keyword>